<keyword evidence="1" id="KW-0812">Transmembrane</keyword>
<dbReference type="EMBL" id="GGEC01077563">
    <property type="protein sequence ID" value="MBX58047.1"/>
    <property type="molecule type" value="Transcribed_RNA"/>
</dbReference>
<keyword evidence="1" id="KW-1133">Transmembrane helix</keyword>
<evidence type="ECO:0000256" key="1">
    <source>
        <dbReference type="SAM" id="Phobius"/>
    </source>
</evidence>
<feature type="transmembrane region" description="Helical" evidence="1">
    <location>
        <begin position="21"/>
        <end position="43"/>
    </location>
</feature>
<sequence>MKNVKPFALSFIHKMRKSFRCYVLASCVFVHLLISISVLASILSNIFRLSTLKTNKVKFEHYSNVSSQK</sequence>
<reference evidence="2" key="1">
    <citation type="submission" date="2018-02" db="EMBL/GenBank/DDBJ databases">
        <title>Rhizophora mucronata_Transcriptome.</title>
        <authorList>
            <person name="Meera S.P."/>
            <person name="Sreeshan A."/>
            <person name="Augustine A."/>
        </authorList>
    </citation>
    <scope>NUCLEOTIDE SEQUENCE</scope>
    <source>
        <tissue evidence="2">Leaf</tissue>
    </source>
</reference>
<dbReference type="AlphaFoldDB" id="A0A2P2PTJ3"/>
<proteinExistence type="predicted"/>
<accession>A0A2P2PTJ3</accession>
<protein>
    <submittedName>
        <fullName evidence="2">Uncharacterized protein</fullName>
    </submittedName>
</protein>
<name>A0A2P2PTJ3_RHIMU</name>
<evidence type="ECO:0000313" key="2">
    <source>
        <dbReference type="EMBL" id="MBX58047.1"/>
    </source>
</evidence>
<keyword evidence="1" id="KW-0472">Membrane</keyword>
<organism evidence="2">
    <name type="scientific">Rhizophora mucronata</name>
    <name type="common">Asiatic mangrove</name>
    <dbReference type="NCBI Taxonomy" id="61149"/>
    <lineage>
        <taxon>Eukaryota</taxon>
        <taxon>Viridiplantae</taxon>
        <taxon>Streptophyta</taxon>
        <taxon>Embryophyta</taxon>
        <taxon>Tracheophyta</taxon>
        <taxon>Spermatophyta</taxon>
        <taxon>Magnoliopsida</taxon>
        <taxon>eudicotyledons</taxon>
        <taxon>Gunneridae</taxon>
        <taxon>Pentapetalae</taxon>
        <taxon>rosids</taxon>
        <taxon>fabids</taxon>
        <taxon>Malpighiales</taxon>
        <taxon>Rhizophoraceae</taxon>
        <taxon>Rhizophora</taxon>
    </lineage>
</organism>